<organism evidence="1 2">
    <name type="scientific">Rhododendron griersonianum</name>
    <dbReference type="NCBI Taxonomy" id="479676"/>
    <lineage>
        <taxon>Eukaryota</taxon>
        <taxon>Viridiplantae</taxon>
        <taxon>Streptophyta</taxon>
        <taxon>Embryophyta</taxon>
        <taxon>Tracheophyta</taxon>
        <taxon>Spermatophyta</taxon>
        <taxon>Magnoliopsida</taxon>
        <taxon>eudicotyledons</taxon>
        <taxon>Gunneridae</taxon>
        <taxon>Pentapetalae</taxon>
        <taxon>asterids</taxon>
        <taxon>Ericales</taxon>
        <taxon>Ericaceae</taxon>
        <taxon>Ericoideae</taxon>
        <taxon>Rhodoreae</taxon>
        <taxon>Rhododendron</taxon>
    </lineage>
</organism>
<sequence length="91" mass="9783">MSQSIPNLSTSLSRHCPLPKFLSAATLDAPASLSAALTRLRQNAKYFATKYAVMWIVGKGFFLDEDDVVSSGLIGPPPPPALSSRMKDFAN</sequence>
<keyword evidence="2" id="KW-1185">Reference proteome</keyword>
<proteinExistence type="predicted"/>
<accession>A0AAV6LPJ2</accession>
<evidence type="ECO:0000313" key="1">
    <source>
        <dbReference type="EMBL" id="KAG5566792.1"/>
    </source>
</evidence>
<evidence type="ECO:0000313" key="2">
    <source>
        <dbReference type="Proteomes" id="UP000823749"/>
    </source>
</evidence>
<dbReference type="Proteomes" id="UP000823749">
    <property type="component" value="Chromosome 1"/>
</dbReference>
<dbReference type="AlphaFoldDB" id="A0AAV6LPJ2"/>
<name>A0AAV6LPJ2_9ERIC</name>
<protein>
    <submittedName>
        <fullName evidence="1">Uncharacterized protein</fullName>
    </submittedName>
</protein>
<dbReference type="EMBL" id="JACTNZ010000001">
    <property type="protein sequence ID" value="KAG5566792.1"/>
    <property type="molecule type" value="Genomic_DNA"/>
</dbReference>
<comment type="caution">
    <text evidence="1">The sequence shown here is derived from an EMBL/GenBank/DDBJ whole genome shotgun (WGS) entry which is preliminary data.</text>
</comment>
<reference evidence="1" key="1">
    <citation type="submission" date="2020-08" db="EMBL/GenBank/DDBJ databases">
        <title>Plant Genome Project.</title>
        <authorList>
            <person name="Zhang R.-G."/>
        </authorList>
    </citation>
    <scope>NUCLEOTIDE SEQUENCE</scope>
    <source>
        <strain evidence="1">WSP0</strain>
        <tissue evidence="1">Leaf</tissue>
    </source>
</reference>
<gene>
    <name evidence="1" type="ORF">RHGRI_002361</name>
</gene>